<dbReference type="GO" id="GO:0017000">
    <property type="term" value="P:antibiotic biosynthetic process"/>
    <property type="evidence" value="ECO:0007669"/>
    <property type="project" value="UniProtKB-ARBA"/>
</dbReference>
<keyword evidence="2" id="KW-0597">Phosphoprotein</keyword>
<dbReference type="InterPro" id="IPR020806">
    <property type="entry name" value="PKS_PP-bd"/>
</dbReference>
<dbReference type="Gene3D" id="1.10.1200.10">
    <property type="entry name" value="ACP-like"/>
    <property type="match status" value="1"/>
</dbReference>
<evidence type="ECO:0000256" key="1">
    <source>
        <dbReference type="ARBA" id="ARBA00022450"/>
    </source>
</evidence>
<dbReference type="EMBL" id="CP065959">
    <property type="protein sequence ID" value="QQC91171.1"/>
    <property type="molecule type" value="Genomic_DNA"/>
</dbReference>
<dbReference type="Proteomes" id="UP000187191">
    <property type="component" value="Chromosome"/>
</dbReference>
<dbReference type="Pfam" id="PF00550">
    <property type="entry name" value="PP-binding"/>
    <property type="match status" value="1"/>
</dbReference>
<dbReference type="KEGG" id="ssia:A7J05_13335"/>
<reference evidence="5 7" key="2">
    <citation type="submission" date="2020-12" db="EMBL/GenBank/DDBJ databases">
        <title>Identification and biosynthesis of polyene macrolides produced by Streptomyces alfalfae Men-myco-93-63.</title>
        <authorList>
            <person name="Liu D."/>
            <person name="Li Y."/>
            <person name="Liu L."/>
            <person name="Han X."/>
            <person name="Shen F."/>
        </authorList>
    </citation>
    <scope>NUCLEOTIDE SEQUENCE [LARGE SCALE GENOMIC DNA]</scope>
    <source>
        <strain evidence="5 7">Men-myco-93-63</strain>
    </source>
</reference>
<sequence length="111" mass="12368">MSPLHMTLQQFRELPRAELAEEMEQLLVAKFRESLLMDETEDLPLDVSYFDLGLTSLKLTEMRQTLEDVLAVSINANVLFNEPTVSRLIDHLVDAVSDPSPRTAGAIPGTA</sequence>
<dbReference type="GO" id="GO:0031177">
    <property type="term" value="F:phosphopantetheine binding"/>
    <property type="evidence" value="ECO:0007669"/>
    <property type="project" value="InterPro"/>
</dbReference>
<dbReference type="AlphaFoldDB" id="A0A1P8TG12"/>
<dbReference type="InterPro" id="IPR009081">
    <property type="entry name" value="PP-bd_ACP"/>
</dbReference>
<gene>
    <name evidence="4" type="ORF">A7J05_13335</name>
    <name evidence="5" type="ORF">I8755_24245</name>
</gene>
<evidence type="ECO:0000313" key="4">
    <source>
        <dbReference type="EMBL" id="APY86570.1"/>
    </source>
</evidence>
<accession>A0A1P8TG12</accession>
<dbReference type="EMBL" id="CP015588">
    <property type="protein sequence ID" value="APY86570.1"/>
    <property type="molecule type" value="Genomic_DNA"/>
</dbReference>
<evidence type="ECO:0000313" key="7">
    <source>
        <dbReference type="Proteomes" id="UP000596130"/>
    </source>
</evidence>
<evidence type="ECO:0000259" key="3">
    <source>
        <dbReference type="PROSITE" id="PS50075"/>
    </source>
</evidence>
<dbReference type="SUPFAM" id="SSF47336">
    <property type="entry name" value="ACP-like"/>
    <property type="match status" value="1"/>
</dbReference>
<evidence type="ECO:0000313" key="5">
    <source>
        <dbReference type="EMBL" id="QQC91171.1"/>
    </source>
</evidence>
<keyword evidence="1" id="KW-0596">Phosphopantetheine</keyword>
<dbReference type="PROSITE" id="PS50075">
    <property type="entry name" value="CARRIER"/>
    <property type="match status" value="1"/>
</dbReference>
<reference evidence="4 6" key="1">
    <citation type="submission" date="2016-05" db="EMBL/GenBank/DDBJ databases">
        <authorList>
            <person name="Gu J."/>
        </authorList>
    </citation>
    <scope>NUCLEOTIDE SEQUENCE [LARGE SCALE GENOMIC DNA]</scope>
    <source>
        <strain evidence="4 6">ACCC40021</strain>
    </source>
</reference>
<protein>
    <submittedName>
        <fullName evidence="5">Acyl carrier protein</fullName>
    </submittedName>
</protein>
<name>A0A1P8TG12_9ACTN</name>
<dbReference type="InterPro" id="IPR036736">
    <property type="entry name" value="ACP-like_sf"/>
</dbReference>
<dbReference type="OrthoDB" id="3400287at2"/>
<dbReference type="Proteomes" id="UP000596130">
    <property type="component" value="Chromosome"/>
</dbReference>
<dbReference type="SMART" id="SM00823">
    <property type="entry name" value="PKS_PP"/>
    <property type="match status" value="1"/>
</dbReference>
<keyword evidence="6" id="KW-1185">Reference proteome</keyword>
<evidence type="ECO:0000256" key="2">
    <source>
        <dbReference type="ARBA" id="ARBA00022553"/>
    </source>
</evidence>
<proteinExistence type="predicted"/>
<organism evidence="5 7">
    <name type="scientific">Streptomyces alfalfae</name>
    <dbReference type="NCBI Taxonomy" id="1642299"/>
    <lineage>
        <taxon>Bacteria</taxon>
        <taxon>Bacillati</taxon>
        <taxon>Actinomycetota</taxon>
        <taxon>Actinomycetes</taxon>
        <taxon>Kitasatosporales</taxon>
        <taxon>Streptomycetaceae</taxon>
        <taxon>Streptomyces</taxon>
    </lineage>
</organism>
<feature type="domain" description="Carrier" evidence="3">
    <location>
        <begin position="18"/>
        <end position="96"/>
    </location>
</feature>
<evidence type="ECO:0000313" key="6">
    <source>
        <dbReference type="Proteomes" id="UP000187191"/>
    </source>
</evidence>